<evidence type="ECO:0008006" key="5">
    <source>
        <dbReference type="Google" id="ProtNLM"/>
    </source>
</evidence>
<dbReference type="PROSITE" id="PS51257">
    <property type="entry name" value="PROKAR_LIPOPROTEIN"/>
    <property type="match status" value="1"/>
</dbReference>
<evidence type="ECO:0000256" key="1">
    <source>
        <dbReference type="SAM" id="MobiDB-lite"/>
    </source>
</evidence>
<evidence type="ECO:0000256" key="2">
    <source>
        <dbReference type="SAM" id="SignalP"/>
    </source>
</evidence>
<dbReference type="EMBL" id="BSUO01000001">
    <property type="protein sequence ID" value="GMA40118.1"/>
    <property type="molecule type" value="Genomic_DNA"/>
</dbReference>
<protein>
    <recommendedName>
        <fullName evidence="5">Copper(I)-binding protein</fullName>
    </recommendedName>
</protein>
<proteinExistence type="predicted"/>
<dbReference type="Pfam" id="PF04314">
    <property type="entry name" value="PCuAC"/>
    <property type="match status" value="1"/>
</dbReference>
<evidence type="ECO:0000313" key="4">
    <source>
        <dbReference type="Proteomes" id="UP001157126"/>
    </source>
</evidence>
<keyword evidence="2" id="KW-0732">Signal</keyword>
<gene>
    <name evidence="3" type="ORF">GCM10025883_21630</name>
</gene>
<feature type="region of interest" description="Disordered" evidence="1">
    <location>
        <begin position="169"/>
        <end position="199"/>
    </location>
</feature>
<reference evidence="4" key="1">
    <citation type="journal article" date="2019" name="Int. J. Syst. Evol. Microbiol.">
        <title>The Global Catalogue of Microorganisms (GCM) 10K type strain sequencing project: providing services to taxonomists for standard genome sequencing and annotation.</title>
        <authorList>
            <consortium name="The Broad Institute Genomics Platform"/>
            <consortium name="The Broad Institute Genome Sequencing Center for Infectious Disease"/>
            <person name="Wu L."/>
            <person name="Ma J."/>
        </authorList>
    </citation>
    <scope>NUCLEOTIDE SEQUENCE [LARGE SCALE GENOMIC DNA]</scope>
    <source>
        <strain evidence="4">NBRC 113072</strain>
    </source>
</reference>
<dbReference type="RefSeq" id="WP_284303870.1">
    <property type="nucleotide sequence ID" value="NZ_BSUO01000001.1"/>
</dbReference>
<accession>A0ABQ6IQC4</accession>
<dbReference type="SUPFAM" id="SSF110087">
    <property type="entry name" value="DR1885-like metal-binding protein"/>
    <property type="match status" value="1"/>
</dbReference>
<feature type="region of interest" description="Disordered" evidence="1">
    <location>
        <begin position="20"/>
        <end position="45"/>
    </location>
</feature>
<evidence type="ECO:0000313" key="3">
    <source>
        <dbReference type="EMBL" id="GMA40118.1"/>
    </source>
</evidence>
<sequence length="199" mass="19795">MNRTTLTSVLAALLVTATGCSGATDPAPATTTPASTTASATTPSGPVAVTDAWVKAVPQLGEHPMTGVFGTIQNTTGAPVTITSVTNSVSQTTEIHETVTTGGRATMQRIDGGLTLDPGAARELRPGGDHIMVMDLTSPLPPGHSVTITLTTSDGQTMSFEAVAKTFSGGDETYHSGDAPGGGTHGPSGEAPATAPATP</sequence>
<name>A0ABQ6IQC4_9MICO</name>
<dbReference type="InterPro" id="IPR058248">
    <property type="entry name" value="Lxx211020-like"/>
</dbReference>
<organism evidence="3 4">
    <name type="scientific">Mobilicoccus caccae</name>
    <dbReference type="NCBI Taxonomy" id="1859295"/>
    <lineage>
        <taxon>Bacteria</taxon>
        <taxon>Bacillati</taxon>
        <taxon>Actinomycetota</taxon>
        <taxon>Actinomycetes</taxon>
        <taxon>Micrococcales</taxon>
        <taxon>Dermatophilaceae</taxon>
        <taxon>Mobilicoccus</taxon>
    </lineage>
</organism>
<dbReference type="InterPro" id="IPR007410">
    <property type="entry name" value="LpqE-like"/>
</dbReference>
<feature type="signal peptide" evidence="2">
    <location>
        <begin position="1"/>
        <end position="23"/>
    </location>
</feature>
<feature type="chain" id="PRO_5046614337" description="Copper(I)-binding protein" evidence="2">
    <location>
        <begin position="24"/>
        <end position="199"/>
    </location>
</feature>
<dbReference type="PANTHER" id="PTHR36302">
    <property type="entry name" value="BLR7088 PROTEIN"/>
    <property type="match status" value="1"/>
</dbReference>
<dbReference type="PANTHER" id="PTHR36302:SF1">
    <property type="entry name" value="COPPER CHAPERONE PCU(A)C"/>
    <property type="match status" value="1"/>
</dbReference>
<dbReference type="Gene3D" id="2.60.40.1890">
    <property type="entry name" value="PCu(A)C copper chaperone"/>
    <property type="match status" value="1"/>
</dbReference>
<comment type="caution">
    <text evidence="3">The sequence shown here is derived from an EMBL/GenBank/DDBJ whole genome shotgun (WGS) entry which is preliminary data.</text>
</comment>
<keyword evidence="4" id="KW-1185">Reference proteome</keyword>
<dbReference type="Proteomes" id="UP001157126">
    <property type="component" value="Unassembled WGS sequence"/>
</dbReference>
<dbReference type="InterPro" id="IPR036182">
    <property type="entry name" value="PCuAC_sf"/>
</dbReference>